<dbReference type="STRING" id="183478.A0A364NFA4"/>
<dbReference type="CDD" id="cd11061">
    <property type="entry name" value="CYP67-like"/>
    <property type="match status" value="1"/>
</dbReference>
<organism evidence="8 9">
    <name type="scientific">Stemphylium lycopersici</name>
    <name type="common">Tomato gray leaf spot disease fungus</name>
    <name type="synonym">Thyrospora lycopersici</name>
    <dbReference type="NCBI Taxonomy" id="183478"/>
    <lineage>
        <taxon>Eukaryota</taxon>
        <taxon>Fungi</taxon>
        <taxon>Dikarya</taxon>
        <taxon>Ascomycota</taxon>
        <taxon>Pezizomycotina</taxon>
        <taxon>Dothideomycetes</taxon>
        <taxon>Pleosporomycetidae</taxon>
        <taxon>Pleosporales</taxon>
        <taxon>Pleosporineae</taxon>
        <taxon>Pleosporaceae</taxon>
        <taxon>Stemphylium</taxon>
    </lineage>
</organism>
<feature type="compositionally biased region" description="Polar residues" evidence="6">
    <location>
        <begin position="1407"/>
        <end position="1425"/>
    </location>
</feature>
<dbReference type="InterPro" id="IPR021858">
    <property type="entry name" value="Fun_TF"/>
</dbReference>
<dbReference type="PANTHER" id="PTHR24305:SF172">
    <property type="entry name" value="P450, PUTATIVE (EUROFUNG)-RELATED"/>
    <property type="match status" value="1"/>
</dbReference>
<dbReference type="Proteomes" id="UP000249619">
    <property type="component" value="Unassembled WGS sequence"/>
</dbReference>
<accession>A0A364NFA4</accession>
<feature type="compositionally biased region" description="Basic and acidic residues" evidence="6">
    <location>
        <begin position="1320"/>
        <end position="1333"/>
    </location>
</feature>
<dbReference type="PROSITE" id="PS00086">
    <property type="entry name" value="CYTOCHROME_P450"/>
    <property type="match status" value="1"/>
</dbReference>
<dbReference type="GO" id="GO:0000981">
    <property type="term" value="F:DNA-binding transcription factor activity, RNA polymerase II-specific"/>
    <property type="evidence" value="ECO:0007669"/>
    <property type="project" value="InterPro"/>
</dbReference>
<comment type="cofactor">
    <cofactor evidence="1 5">
        <name>heme</name>
        <dbReference type="ChEBI" id="CHEBI:30413"/>
    </cofactor>
</comment>
<feature type="region of interest" description="Disordered" evidence="6">
    <location>
        <begin position="717"/>
        <end position="748"/>
    </location>
</feature>
<dbReference type="PRINTS" id="PR00385">
    <property type="entry name" value="P450"/>
</dbReference>
<evidence type="ECO:0000256" key="3">
    <source>
        <dbReference type="ARBA" id="ARBA00023004"/>
    </source>
</evidence>
<proteinExistence type="predicted"/>
<dbReference type="Gene3D" id="1.10.630.10">
    <property type="entry name" value="Cytochrome P450"/>
    <property type="match status" value="1"/>
</dbReference>
<dbReference type="EMBL" id="QGDH01000007">
    <property type="protein sequence ID" value="RAR15897.1"/>
    <property type="molecule type" value="Genomic_DNA"/>
</dbReference>
<keyword evidence="8" id="KW-0560">Oxidoreductase</keyword>
<dbReference type="InterPro" id="IPR001138">
    <property type="entry name" value="Zn2Cys6_DnaBD"/>
</dbReference>
<evidence type="ECO:0000313" key="8">
    <source>
        <dbReference type="EMBL" id="RAR15897.1"/>
    </source>
</evidence>
<dbReference type="SUPFAM" id="SSF48264">
    <property type="entry name" value="Cytochrome P450"/>
    <property type="match status" value="1"/>
</dbReference>
<reference evidence="9" key="1">
    <citation type="submission" date="2018-05" db="EMBL/GenBank/DDBJ databases">
        <title>Draft genome sequence of Stemphylium lycopersici strain CIDEFI 213.</title>
        <authorList>
            <person name="Medina R."/>
            <person name="Franco M.E.E."/>
            <person name="Lucentini C.G."/>
            <person name="Saparrat M.C.N."/>
            <person name="Balatti P.A."/>
        </authorList>
    </citation>
    <scope>NUCLEOTIDE SEQUENCE [LARGE SCALE GENOMIC DNA]</scope>
    <source>
        <strain evidence="9">CIDEFI 213</strain>
    </source>
</reference>
<dbReference type="InterPro" id="IPR001128">
    <property type="entry name" value="Cyt_P450"/>
</dbReference>
<feature type="compositionally biased region" description="Low complexity" evidence="6">
    <location>
        <begin position="734"/>
        <end position="748"/>
    </location>
</feature>
<dbReference type="InterPro" id="IPR002401">
    <property type="entry name" value="Cyt_P450_E_grp-I"/>
</dbReference>
<name>A0A364NFA4_STELY</name>
<dbReference type="PRINTS" id="PR00463">
    <property type="entry name" value="EP450I"/>
</dbReference>
<protein>
    <submittedName>
        <fullName evidence="8">Cytochrome p450 monooxygenase</fullName>
    </submittedName>
</protein>
<keyword evidence="2 5" id="KW-0479">Metal-binding</keyword>
<feature type="compositionally biased region" description="Acidic residues" evidence="6">
    <location>
        <begin position="1291"/>
        <end position="1305"/>
    </location>
</feature>
<dbReference type="CDD" id="cd00067">
    <property type="entry name" value="GAL4"/>
    <property type="match status" value="1"/>
</dbReference>
<dbReference type="GO" id="GO:0016705">
    <property type="term" value="F:oxidoreductase activity, acting on paired donors, with incorporation or reduction of molecular oxygen"/>
    <property type="evidence" value="ECO:0007669"/>
    <property type="project" value="InterPro"/>
</dbReference>
<feature type="compositionally biased region" description="Basic and acidic residues" evidence="6">
    <location>
        <begin position="718"/>
        <end position="729"/>
    </location>
</feature>
<feature type="transmembrane region" description="Helical" evidence="7">
    <location>
        <begin position="43"/>
        <end position="62"/>
    </location>
</feature>
<keyword evidence="7" id="KW-1133">Transmembrane helix</keyword>
<feature type="region of interest" description="Disordered" evidence="6">
    <location>
        <begin position="1400"/>
        <end position="1440"/>
    </location>
</feature>
<evidence type="ECO:0000256" key="6">
    <source>
        <dbReference type="SAM" id="MobiDB-lite"/>
    </source>
</evidence>
<sequence>MSTAILSAPYAAALGACALLYFVVYPVVVYFRDVNGLRRYPNMHPLSGISSIPFMIVAHGGARSTYLEKLHRKHPVIRVGPNSLSYGDLRAVKDIYGHNTPCTKDGSYVITAGSHYHLADVIDKHDHARKRKLMSSAYAIKNLEGWEHKVADKTQKLIKHFDKCCTAPLAPGQPPKPEDMNLDYRKWTNFFTLDAIADIGLSDKLGFLDRGHDRVTGRRTDGSTYECELRPCLYQTARKQSLLVWPYEWYPIIDKLSNIIPFYRRMGNYAKGWSGVPDQLAHKRLQRYRDGEKLDDFFQTLMEDKNGHPNNLEWGEIVAEVSIMMNAGSATTAIAMANVMYQLLKHPQAMKKLVEEIDSALDDDEDEESDGVVAYDRVKHLPYLRACLDESLRLFPPTPHGLPRQTPPDGTNILGDYIPGGVSVAMSAYVAHRQETMFPQADKFIPERFLGEEGKALQPYFLAFSAGARGCIGRNISYLEQTVVLASVLRRYDFALSSPDWQLQRLETMNWILGEMPVKVTYGVKNAQSVTGSYSAMVSSLLDSLAAVVIGPRKITGCPHIFTLMDLFYPNRCISSASVPQLLLYCPAHVAATRARPAASSHICADFGIIASATSPCAIKERLQYVQSLTASSSHGQHPHSVSLSLPLDEYAFGFDFSGPLSMGTWDEAMLLSPSSWPAESFTAAPTHSDLAPQSIYQLPDPHRSSGPLLSIASSMRTESHNLPERQPYRPDAASTSPFSSEGASSGGPSEEFLLNSFLQMLMPPILTPVEVGPKWASTRAFFATMAAESPIVKSAIMAFAAMQMQRSGLGGDAAKTDWRPLYDNAARQLPNHLAKVRMMEKTDDMSNSGLRYILAAFFLLTYTDLLTETLPRAHANLREAYTLVQNARKTTISVPERRLISWLRLLDARAVSTAGGEGLFLADTDETLFDASPAADTGFEPETPDTEIEEILFDVLYHPGIAFYQKVQSFVGRITRIDPWHRSRGTVQDETEVMALAAQISSDLQALYGQRPALMDHAVAGNLTDKHLARNLAGALTRSFRTYLANYYASFLHLHRVAYVQYPKTKDVINAISNIKRLSHLMAQADESLPVNILWPLLMWGCEEDDLEERMWIVEAIRGLESIATNAKATADLLEEVQKRQDEGKRRVDVRLHYGLYFPSSNLAITPLAFSGGLSYKAGSTMRQRSGCKACRERHIKCMDGSMPPDLDMFTRSSQLLTGVKLRESDKCKYCTERKRPCIRGNAFRFRNVTSVKYNAGEDIGSAEQSLEFRSEQTWVNIPNSLHFVTPNTDGDEEEFEAEPDLETDPVVQPESAQDDFEGVSKPREPDGRLDEASGTDRLPSYQDQTLFPDFPVPVLNDTSDLPSIHDVLSTHLSPHNNTPSIGGDNTFVKTNRVVPPISQLGGGNNWQASPTLHRPSQSPSVSKRSPFAHNHQSPYNSSAFSPSVGLTLKWPISSAYEARLLHHYLYFCTGWIDVCDKSSHFANEVPKRAAHFPVILNGILGLAARHVWLMGKVNEDWSQPYVDECLKSLIVALEDPLAHWDENFLIAVILLRLHEEMGESDEHCHHFGTARILNSISSFAADGGLREASSWVSLRQHIYVSLTTQQPLNLSLDNYRHSSVFTDFDDESWANRIIFLFATVLQAVFGDINIANEGVSRETWKDLSDEVDEWEPAKTPCSKEVTY</sequence>
<keyword evidence="9" id="KW-1185">Reference proteome</keyword>
<evidence type="ECO:0000313" key="9">
    <source>
        <dbReference type="Proteomes" id="UP000249619"/>
    </source>
</evidence>
<keyword evidence="7" id="KW-0472">Membrane</keyword>
<evidence type="ECO:0000256" key="2">
    <source>
        <dbReference type="ARBA" id="ARBA00022723"/>
    </source>
</evidence>
<evidence type="ECO:0000256" key="1">
    <source>
        <dbReference type="ARBA" id="ARBA00001971"/>
    </source>
</evidence>
<comment type="caution">
    <text evidence="8">The sequence shown here is derived from an EMBL/GenBank/DDBJ whole genome shotgun (WGS) entry which is preliminary data.</text>
</comment>
<dbReference type="InterPro" id="IPR036396">
    <property type="entry name" value="Cyt_P450_sf"/>
</dbReference>
<evidence type="ECO:0000256" key="4">
    <source>
        <dbReference type="ARBA" id="ARBA00023242"/>
    </source>
</evidence>
<dbReference type="GO" id="GO:0004497">
    <property type="term" value="F:monooxygenase activity"/>
    <property type="evidence" value="ECO:0007669"/>
    <property type="project" value="UniProtKB-KW"/>
</dbReference>
<dbReference type="GO" id="GO:0005506">
    <property type="term" value="F:iron ion binding"/>
    <property type="evidence" value="ECO:0007669"/>
    <property type="project" value="InterPro"/>
</dbReference>
<dbReference type="Pfam" id="PF00067">
    <property type="entry name" value="p450"/>
    <property type="match status" value="1"/>
</dbReference>
<keyword evidence="7" id="KW-0812">Transmembrane</keyword>
<feature type="region of interest" description="Disordered" evidence="6">
    <location>
        <begin position="1288"/>
        <end position="1347"/>
    </location>
</feature>
<dbReference type="GO" id="GO:0008270">
    <property type="term" value="F:zinc ion binding"/>
    <property type="evidence" value="ECO:0007669"/>
    <property type="project" value="InterPro"/>
</dbReference>
<gene>
    <name evidence="8" type="ORF">DDE83_000694</name>
</gene>
<dbReference type="InterPro" id="IPR017972">
    <property type="entry name" value="Cyt_P450_CS"/>
</dbReference>
<dbReference type="GO" id="GO:0020037">
    <property type="term" value="F:heme binding"/>
    <property type="evidence" value="ECO:0007669"/>
    <property type="project" value="InterPro"/>
</dbReference>
<evidence type="ECO:0000256" key="7">
    <source>
        <dbReference type="SAM" id="Phobius"/>
    </source>
</evidence>
<feature type="transmembrane region" description="Helical" evidence="7">
    <location>
        <begin position="12"/>
        <end position="31"/>
    </location>
</feature>
<evidence type="ECO:0000256" key="5">
    <source>
        <dbReference type="PIRSR" id="PIRSR602401-1"/>
    </source>
</evidence>
<dbReference type="Pfam" id="PF11951">
    <property type="entry name" value="Fungal_trans_2"/>
    <property type="match status" value="1"/>
</dbReference>
<keyword evidence="3 5" id="KW-0408">Iron</keyword>
<keyword evidence="4" id="KW-0539">Nucleus</keyword>
<dbReference type="PANTHER" id="PTHR24305">
    <property type="entry name" value="CYTOCHROME P450"/>
    <property type="match status" value="1"/>
</dbReference>
<feature type="binding site" description="axial binding residue" evidence="5">
    <location>
        <position position="471"/>
    </location>
    <ligand>
        <name>heme</name>
        <dbReference type="ChEBI" id="CHEBI:30413"/>
    </ligand>
    <ligandPart>
        <name>Fe</name>
        <dbReference type="ChEBI" id="CHEBI:18248"/>
    </ligandPart>
</feature>
<keyword evidence="5" id="KW-0349">Heme</keyword>
<dbReference type="InterPro" id="IPR050121">
    <property type="entry name" value="Cytochrome_P450_monoxygenase"/>
</dbReference>
<keyword evidence="8" id="KW-0503">Monooxygenase</keyword>